<dbReference type="STRING" id="1237149.C900_02380"/>
<keyword evidence="1 5" id="KW-0645">Protease</keyword>
<dbReference type="RefSeq" id="WP_009579777.1">
    <property type="nucleotide sequence ID" value="NZ_AMZN01000033.1"/>
</dbReference>
<dbReference type="InterPro" id="IPR001478">
    <property type="entry name" value="PDZ"/>
</dbReference>
<dbReference type="eggNOG" id="COG0265">
    <property type="taxonomic scope" value="Bacteria"/>
</dbReference>
<evidence type="ECO:0000313" key="6">
    <source>
        <dbReference type="Proteomes" id="UP000011135"/>
    </source>
</evidence>
<dbReference type="PATRIC" id="fig|1237149.3.peg.2246"/>
<dbReference type="InterPro" id="IPR051201">
    <property type="entry name" value="Chloro_Bact_Ser_Proteases"/>
</dbReference>
<dbReference type="PANTHER" id="PTHR43343:SF3">
    <property type="entry name" value="PROTEASE DO-LIKE 8, CHLOROPLASTIC"/>
    <property type="match status" value="1"/>
</dbReference>
<evidence type="ECO:0000256" key="2">
    <source>
        <dbReference type="ARBA" id="ARBA00022801"/>
    </source>
</evidence>
<dbReference type="Gene3D" id="2.30.42.10">
    <property type="match status" value="2"/>
</dbReference>
<evidence type="ECO:0000256" key="3">
    <source>
        <dbReference type="SAM" id="Phobius"/>
    </source>
</evidence>
<keyword evidence="2" id="KW-0378">Hydrolase</keyword>
<dbReference type="SUPFAM" id="SSF50494">
    <property type="entry name" value="Trypsin-like serine proteases"/>
    <property type="match status" value="1"/>
</dbReference>
<proteinExistence type="predicted"/>
<evidence type="ECO:0000259" key="4">
    <source>
        <dbReference type="PROSITE" id="PS50106"/>
    </source>
</evidence>
<keyword evidence="3" id="KW-0472">Membrane</keyword>
<keyword evidence="3" id="KW-1133">Transmembrane helix</keyword>
<keyword evidence="3" id="KW-0812">Transmembrane</keyword>
<dbReference type="PROSITE" id="PS50106">
    <property type="entry name" value="PDZ"/>
    <property type="match status" value="1"/>
</dbReference>
<dbReference type="InterPro" id="IPR036034">
    <property type="entry name" value="PDZ_sf"/>
</dbReference>
<sequence>MSRRQFFFGIFLSSVLAALFSSTIIFYYLNNNPSNNYNSITERQRQVAFTNYPDSNNVVVPKGLNFIYAANEVISGVVHIRALYSSGQYSINPLEGAFRGPSQSSGSGVIVSDDGYIVTNNHVIENASQIEVILNDNRTYAAKIIGTDPTTDLALLKVEEVNLDFVRYGNSDKVMPGEWVLAIGNPFDLNSTVTAGIISAKARNIGILRDKNNLQIESFIQTDAAVNPGNSGGALVNLNGELIGINTAIATPSGSYAGYSFAVPVSLVKKVVDDLLEFGTVQRGLLGIRIGDVNSNLAQAQGLSVVSGVFVSYVNKNSSAEEAGILPGDVIVAINQAKVTNVSELQEQVARNRPGDKIQVTYLRNGNKNVVDAILRNTEGTTEIVSKEYRFEIEGAEFDNLNVEELSHLELQGGVKIISVTEGKWLEAGIKEGFIITKIDKVTVTSIKDLNNILTNKNGGMLVEGIYPNGESGVFGINW</sequence>
<dbReference type="InterPro" id="IPR001940">
    <property type="entry name" value="Peptidase_S1C"/>
</dbReference>
<dbReference type="GO" id="GO:0004252">
    <property type="term" value="F:serine-type endopeptidase activity"/>
    <property type="evidence" value="ECO:0007669"/>
    <property type="project" value="InterPro"/>
</dbReference>
<dbReference type="Proteomes" id="UP000011135">
    <property type="component" value="Unassembled WGS sequence"/>
</dbReference>
<dbReference type="Gene3D" id="2.40.10.120">
    <property type="match status" value="1"/>
</dbReference>
<organism evidence="5 6">
    <name type="scientific">Fulvivirga imtechensis AK7</name>
    <dbReference type="NCBI Taxonomy" id="1237149"/>
    <lineage>
        <taxon>Bacteria</taxon>
        <taxon>Pseudomonadati</taxon>
        <taxon>Bacteroidota</taxon>
        <taxon>Cytophagia</taxon>
        <taxon>Cytophagales</taxon>
        <taxon>Fulvivirgaceae</taxon>
        <taxon>Fulvivirga</taxon>
    </lineage>
</organism>
<feature type="domain" description="PDZ" evidence="4">
    <location>
        <begin position="275"/>
        <end position="366"/>
    </location>
</feature>
<feature type="transmembrane region" description="Helical" evidence="3">
    <location>
        <begin position="7"/>
        <end position="29"/>
    </location>
</feature>
<dbReference type="SMART" id="SM00228">
    <property type="entry name" value="PDZ"/>
    <property type="match status" value="1"/>
</dbReference>
<dbReference type="EMBL" id="AMZN01000033">
    <property type="protein sequence ID" value="ELR71795.1"/>
    <property type="molecule type" value="Genomic_DNA"/>
</dbReference>
<protein>
    <submittedName>
        <fullName evidence="5">HtrA protease/chaperone protein</fullName>
    </submittedName>
</protein>
<dbReference type="PANTHER" id="PTHR43343">
    <property type="entry name" value="PEPTIDASE S12"/>
    <property type="match status" value="1"/>
</dbReference>
<dbReference type="OrthoDB" id="9758917at2"/>
<dbReference type="AlphaFoldDB" id="L8JSI1"/>
<reference evidence="5 6" key="1">
    <citation type="submission" date="2012-12" db="EMBL/GenBank/DDBJ databases">
        <title>Genome assembly of Fulvivirga imtechensis AK7.</title>
        <authorList>
            <person name="Nupur N."/>
            <person name="Khatri I."/>
            <person name="Kumar R."/>
            <person name="Subramanian S."/>
            <person name="Pinnaka A."/>
        </authorList>
    </citation>
    <scope>NUCLEOTIDE SEQUENCE [LARGE SCALE GENOMIC DNA]</scope>
    <source>
        <strain evidence="5 6">AK7</strain>
    </source>
</reference>
<keyword evidence="6" id="KW-1185">Reference proteome</keyword>
<accession>L8JSI1</accession>
<dbReference type="InterPro" id="IPR009003">
    <property type="entry name" value="Peptidase_S1_PA"/>
</dbReference>
<gene>
    <name evidence="5" type="ORF">C900_02380</name>
</gene>
<comment type="caution">
    <text evidence="5">The sequence shown here is derived from an EMBL/GenBank/DDBJ whole genome shotgun (WGS) entry which is preliminary data.</text>
</comment>
<evidence type="ECO:0000256" key="1">
    <source>
        <dbReference type="ARBA" id="ARBA00022670"/>
    </source>
</evidence>
<dbReference type="Pfam" id="PF13365">
    <property type="entry name" value="Trypsin_2"/>
    <property type="match status" value="1"/>
</dbReference>
<dbReference type="GO" id="GO:0006508">
    <property type="term" value="P:proteolysis"/>
    <property type="evidence" value="ECO:0007669"/>
    <property type="project" value="UniProtKB-KW"/>
</dbReference>
<dbReference type="SUPFAM" id="SSF50156">
    <property type="entry name" value="PDZ domain-like"/>
    <property type="match status" value="2"/>
</dbReference>
<dbReference type="Pfam" id="PF13180">
    <property type="entry name" value="PDZ_2"/>
    <property type="match status" value="1"/>
</dbReference>
<dbReference type="PRINTS" id="PR00834">
    <property type="entry name" value="PROTEASES2C"/>
</dbReference>
<name>L8JSI1_9BACT</name>
<evidence type="ECO:0000313" key="5">
    <source>
        <dbReference type="EMBL" id="ELR71795.1"/>
    </source>
</evidence>